<organism evidence="1 2">
    <name type="scientific">Hymenobacter saemangeumensis</name>
    <dbReference type="NCBI Taxonomy" id="1084522"/>
    <lineage>
        <taxon>Bacteria</taxon>
        <taxon>Pseudomonadati</taxon>
        <taxon>Bacteroidota</taxon>
        <taxon>Cytophagia</taxon>
        <taxon>Cytophagales</taxon>
        <taxon>Hymenobacteraceae</taxon>
        <taxon>Hymenobacter</taxon>
    </lineage>
</organism>
<gene>
    <name evidence="1" type="ORF">GCM10023185_45810</name>
</gene>
<proteinExistence type="predicted"/>
<dbReference type="Proteomes" id="UP001501153">
    <property type="component" value="Unassembled WGS sequence"/>
</dbReference>
<dbReference type="RefSeq" id="WP_345238500.1">
    <property type="nucleotide sequence ID" value="NZ_BAABGZ010000082.1"/>
</dbReference>
<evidence type="ECO:0000313" key="2">
    <source>
        <dbReference type="Proteomes" id="UP001501153"/>
    </source>
</evidence>
<dbReference type="EMBL" id="BAABGZ010000082">
    <property type="protein sequence ID" value="GAA4370894.1"/>
    <property type="molecule type" value="Genomic_DNA"/>
</dbReference>
<evidence type="ECO:0000313" key="1">
    <source>
        <dbReference type="EMBL" id="GAA4370894.1"/>
    </source>
</evidence>
<keyword evidence="2" id="KW-1185">Reference proteome</keyword>
<reference evidence="2" key="1">
    <citation type="journal article" date="2019" name="Int. J. Syst. Evol. Microbiol.">
        <title>The Global Catalogue of Microorganisms (GCM) 10K type strain sequencing project: providing services to taxonomists for standard genome sequencing and annotation.</title>
        <authorList>
            <consortium name="The Broad Institute Genomics Platform"/>
            <consortium name="The Broad Institute Genome Sequencing Center for Infectious Disease"/>
            <person name="Wu L."/>
            <person name="Ma J."/>
        </authorList>
    </citation>
    <scope>NUCLEOTIDE SEQUENCE [LARGE SCALE GENOMIC DNA]</scope>
    <source>
        <strain evidence="2">JCM 17923</strain>
    </source>
</reference>
<accession>A0ABP8ITB1</accession>
<name>A0ABP8ITB1_9BACT</name>
<protein>
    <submittedName>
        <fullName evidence="1">Uncharacterized protein</fullName>
    </submittedName>
</protein>
<sequence length="105" mass="11508">MAFNGTEGSPINPEIAGTWTRKYRSLHKGENTGHFFGREILLKLLQQPGAMGIRFYYGVDGENRRQLLAVAVGADQNDQIGSERIVADDSCACPPWVSIANVLNS</sequence>
<comment type="caution">
    <text evidence="1">The sequence shown here is derived from an EMBL/GenBank/DDBJ whole genome shotgun (WGS) entry which is preliminary data.</text>
</comment>